<evidence type="ECO:0000256" key="3">
    <source>
        <dbReference type="RuleBase" id="RU000363"/>
    </source>
</evidence>
<dbReference type="Proteomes" id="UP001501207">
    <property type="component" value="Unassembled WGS sequence"/>
</dbReference>
<accession>A0ABP8FW29</accession>
<dbReference type="PRINTS" id="PR00080">
    <property type="entry name" value="SDRFAMILY"/>
</dbReference>
<keyword evidence="6" id="KW-1185">Reference proteome</keyword>
<reference evidence="6" key="1">
    <citation type="journal article" date="2019" name="Int. J. Syst. Evol. Microbiol.">
        <title>The Global Catalogue of Microorganisms (GCM) 10K type strain sequencing project: providing services to taxonomists for standard genome sequencing and annotation.</title>
        <authorList>
            <consortium name="The Broad Institute Genomics Platform"/>
            <consortium name="The Broad Institute Genome Sequencing Center for Infectious Disease"/>
            <person name="Wu L."/>
            <person name="Ma J."/>
        </authorList>
    </citation>
    <scope>NUCLEOTIDE SEQUENCE [LARGE SCALE GENOMIC DNA]</scope>
    <source>
        <strain evidence="6">JCM 17664</strain>
    </source>
</reference>
<dbReference type="PRINTS" id="PR00081">
    <property type="entry name" value="GDHRDH"/>
</dbReference>
<evidence type="ECO:0000259" key="4">
    <source>
        <dbReference type="SMART" id="SM00822"/>
    </source>
</evidence>
<dbReference type="CDD" id="cd05233">
    <property type="entry name" value="SDR_c"/>
    <property type="match status" value="1"/>
</dbReference>
<dbReference type="PANTHER" id="PTHR43669">
    <property type="entry name" value="5-KETO-D-GLUCONATE 5-REDUCTASE"/>
    <property type="match status" value="1"/>
</dbReference>
<protein>
    <submittedName>
        <fullName evidence="5">SDR family oxidoreductase</fullName>
    </submittedName>
</protein>
<gene>
    <name evidence="5" type="ORF">GCM10023143_21760</name>
</gene>
<feature type="domain" description="Ketoreductase" evidence="4">
    <location>
        <begin position="7"/>
        <end position="190"/>
    </location>
</feature>
<evidence type="ECO:0000313" key="5">
    <source>
        <dbReference type="EMBL" id="GAA4312212.1"/>
    </source>
</evidence>
<dbReference type="InterPro" id="IPR002347">
    <property type="entry name" value="SDR_fam"/>
</dbReference>
<evidence type="ECO:0000256" key="1">
    <source>
        <dbReference type="ARBA" id="ARBA00006484"/>
    </source>
</evidence>
<sequence length="242" mass="26088">MEQTTGKVILVTGGAQGLGKAISHTLAELSGATLLIADIQQEKAEAVAAGIRQEGKKAVSVKLNLCNEKSIDDAVILVREQFGRLDVLVNNAGVDVTKPITEMSVAEWDSVINVNLRGPFLMAKAFLPMMAEQGSGHIINIISTAALRGWTEASAYHASKWGLRGFTQALFTEARRSGIKVSAVIAGGMKTPFLLDRFPDLDQSKLQDPANVARTIRFLLSQPPETVIPEVMVLPLQETSWP</sequence>
<name>A0ABP8FW29_9BACT</name>
<dbReference type="EMBL" id="BAABFN010000005">
    <property type="protein sequence ID" value="GAA4312212.1"/>
    <property type="molecule type" value="Genomic_DNA"/>
</dbReference>
<dbReference type="PANTHER" id="PTHR43669:SF3">
    <property type="entry name" value="ALCOHOL DEHYDROGENASE, PUTATIVE (AFU_ORTHOLOGUE AFUA_3G03445)-RELATED"/>
    <property type="match status" value="1"/>
</dbReference>
<dbReference type="RefSeq" id="WP_344979152.1">
    <property type="nucleotide sequence ID" value="NZ_BAABFN010000005.1"/>
</dbReference>
<proteinExistence type="inferred from homology"/>
<comment type="similarity">
    <text evidence="1 3">Belongs to the short-chain dehydrogenases/reductases (SDR) family.</text>
</comment>
<comment type="caution">
    <text evidence="5">The sequence shown here is derived from an EMBL/GenBank/DDBJ whole genome shotgun (WGS) entry which is preliminary data.</text>
</comment>
<dbReference type="SMART" id="SM00822">
    <property type="entry name" value="PKS_KR"/>
    <property type="match status" value="1"/>
</dbReference>
<evidence type="ECO:0000256" key="2">
    <source>
        <dbReference type="ARBA" id="ARBA00023002"/>
    </source>
</evidence>
<dbReference type="Gene3D" id="3.40.50.720">
    <property type="entry name" value="NAD(P)-binding Rossmann-like Domain"/>
    <property type="match status" value="1"/>
</dbReference>
<organism evidence="5 6">
    <name type="scientific">Compostibacter hankyongensis</name>
    <dbReference type="NCBI Taxonomy" id="1007089"/>
    <lineage>
        <taxon>Bacteria</taxon>
        <taxon>Pseudomonadati</taxon>
        <taxon>Bacteroidota</taxon>
        <taxon>Chitinophagia</taxon>
        <taxon>Chitinophagales</taxon>
        <taxon>Chitinophagaceae</taxon>
        <taxon>Compostibacter</taxon>
    </lineage>
</organism>
<dbReference type="InterPro" id="IPR036291">
    <property type="entry name" value="NAD(P)-bd_dom_sf"/>
</dbReference>
<dbReference type="InterPro" id="IPR057326">
    <property type="entry name" value="KR_dom"/>
</dbReference>
<keyword evidence="2" id="KW-0560">Oxidoreductase</keyword>
<dbReference type="Pfam" id="PF00106">
    <property type="entry name" value="adh_short"/>
    <property type="match status" value="1"/>
</dbReference>
<dbReference type="SUPFAM" id="SSF51735">
    <property type="entry name" value="NAD(P)-binding Rossmann-fold domains"/>
    <property type="match status" value="1"/>
</dbReference>
<evidence type="ECO:0000313" key="6">
    <source>
        <dbReference type="Proteomes" id="UP001501207"/>
    </source>
</evidence>